<reference evidence="3" key="1">
    <citation type="journal article" date="2019" name="Int. J. Syst. Evol. Microbiol.">
        <title>The Global Catalogue of Microorganisms (GCM) 10K type strain sequencing project: providing services to taxonomists for standard genome sequencing and annotation.</title>
        <authorList>
            <consortium name="The Broad Institute Genomics Platform"/>
            <consortium name="The Broad Institute Genome Sequencing Center for Infectious Disease"/>
            <person name="Wu L."/>
            <person name="Ma J."/>
        </authorList>
    </citation>
    <scope>NUCLEOTIDE SEQUENCE [LARGE SCALE GENOMIC DNA]</scope>
    <source>
        <strain evidence="3">JCM 17589</strain>
    </source>
</reference>
<evidence type="ECO:0000256" key="1">
    <source>
        <dbReference type="SAM" id="MobiDB-lite"/>
    </source>
</evidence>
<dbReference type="EMBL" id="BAABBU010000006">
    <property type="protein sequence ID" value="GAA4127839.1"/>
    <property type="molecule type" value="Genomic_DNA"/>
</dbReference>
<gene>
    <name evidence="2" type="ORF">GCM10022285_13640</name>
</gene>
<sequence>MSRGSLGAGHALCERLVVGARRVMRYGLRDSGESTTAGPKAPACALRDLAPDAAVLARAVQCSGTVPRGSDWAREQYPAHAPSTPG</sequence>
<evidence type="ECO:0000313" key="2">
    <source>
        <dbReference type="EMBL" id="GAA4127839.1"/>
    </source>
</evidence>
<name>A0ABP7XY98_9ACTN</name>
<accession>A0ABP7XY98</accession>
<proteinExistence type="predicted"/>
<organism evidence="2 3">
    <name type="scientific">Streptomyces tunisiensis</name>
    <dbReference type="NCBI Taxonomy" id="948699"/>
    <lineage>
        <taxon>Bacteria</taxon>
        <taxon>Bacillati</taxon>
        <taxon>Actinomycetota</taxon>
        <taxon>Actinomycetes</taxon>
        <taxon>Kitasatosporales</taxon>
        <taxon>Streptomycetaceae</taxon>
        <taxon>Streptomyces</taxon>
    </lineage>
</organism>
<protein>
    <submittedName>
        <fullName evidence="2">Uncharacterized protein</fullName>
    </submittedName>
</protein>
<dbReference type="Proteomes" id="UP001501845">
    <property type="component" value="Unassembled WGS sequence"/>
</dbReference>
<comment type="caution">
    <text evidence="2">The sequence shown here is derived from an EMBL/GenBank/DDBJ whole genome shotgun (WGS) entry which is preliminary data.</text>
</comment>
<keyword evidence="3" id="KW-1185">Reference proteome</keyword>
<evidence type="ECO:0000313" key="3">
    <source>
        <dbReference type="Proteomes" id="UP001501845"/>
    </source>
</evidence>
<feature type="region of interest" description="Disordered" evidence="1">
    <location>
        <begin position="67"/>
        <end position="86"/>
    </location>
</feature>